<dbReference type="AlphaFoldDB" id="A0A7R9FLA5"/>
<reference evidence="3" key="1">
    <citation type="submission" date="2020-11" db="EMBL/GenBank/DDBJ databases">
        <authorList>
            <person name="Tran Van P."/>
        </authorList>
    </citation>
    <scope>NUCLEOTIDE SEQUENCE</scope>
</reference>
<keyword evidence="1" id="KW-0904">Protein phosphatase</keyword>
<keyword evidence="1" id="KW-0378">Hydrolase</keyword>
<evidence type="ECO:0000256" key="1">
    <source>
        <dbReference type="ARBA" id="ARBA00022912"/>
    </source>
</evidence>
<feature type="compositionally biased region" description="Basic residues" evidence="2">
    <location>
        <begin position="281"/>
        <end position="290"/>
    </location>
</feature>
<dbReference type="EMBL" id="OE000970">
    <property type="protein sequence ID" value="CAD7455604.1"/>
    <property type="molecule type" value="Genomic_DNA"/>
</dbReference>
<evidence type="ECO:0000256" key="2">
    <source>
        <dbReference type="SAM" id="MobiDB-lite"/>
    </source>
</evidence>
<sequence length="441" mass="49420">MACTGRSAAVICQSPAGKFASFDVQNREWGRERVFAKGGGGKRCSYEDQRVNTDSRLYSCPLHIPAHIRCRLMYPKYQLPLMFTAYCGDKSRVYTFLFLIVSSLYLPIQPAYKDANNDNARADIKVSTVGVDAVLGRSVTLPCDIEPTTREDRVYMVLWFRDSAGKPLYSSKLFVFNHERLLVNRAGATPAGGASFMMTSALWGSQGSDYMIKRMNMTVKQAIEAFQEARGHEVERAYYIADLQKLAQESDFLTKLNEDSINRPAPEKSNLGQAEIGTSLPRKHRKRKTKGGTGQHQGSVTGPKTGYPRNGFHNGVRNNFQEGARNNFQNETIIFNRPGMYQRPQTASTNTEHHCPNKGIKFLVGCILKRFGATLEGVEVPITKGVDEIQQGVENTAHLRILRHFQKLESLCMNGDQAIESKDHGYSFNTLCLYPGNTPRH</sequence>
<dbReference type="Gene3D" id="2.60.40.10">
    <property type="entry name" value="Immunoglobulins"/>
    <property type="match status" value="1"/>
</dbReference>
<gene>
    <name evidence="3" type="ORF">TTEB3V08_LOCUS3670</name>
</gene>
<feature type="region of interest" description="Disordered" evidence="2">
    <location>
        <begin position="260"/>
        <end position="317"/>
    </location>
</feature>
<dbReference type="InterPro" id="IPR013783">
    <property type="entry name" value="Ig-like_fold"/>
</dbReference>
<accession>A0A7R9FLA5</accession>
<dbReference type="Gene3D" id="3.90.190.10">
    <property type="entry name" value="Protein tyrosine phosphatase superfamily"/>
    <property type="match status" value="1"/>
</dbReference>
<name>A0A7R9FLA5_9NEOP</name>
<dbReference type="InterPro" id="IPR029021">
    <property type="entry name" value="Prot-tyrosine_phosphatase-like"/>
</dbReference>
<organism evidence="3">
    <name type="scientific">Timema tahoe</name>
    <dbReference type="NCBI Taxonomy" id="61484"/>
    <lineage>
        <taxon>Eukaryota</taxon>
        <taxon>Metazoa</taxon>
        <taxon>Ecdysozoa</taxon>
        <taxon>Arthropoda</taxon>
        <taxon>Hexapoda</taxon>
        <taxon>Insecta</taxon>
        <taxon>Pterygota</taxon>
        <taxon>Neoptera</taxon>
        <taxon>Polyneoptera</taxon>
        <taxon>Phasmatodea</taxon>
        <taxon>Timematodea</taxon>
        <taxon>Timematoidea</taxon>
        <taxon>Timematidae</taxon>
        <taxon>Timema</taxon>
    </lineage>
</organism>
<dbReference type="GO" id="GO:0004721">
    <property type="term" value="F:phosphoprotein phosphatase activity"/>
    <property type="evidence" value="ECO:0007669"/>
    <property type="project" value="UniProtKB-KW"/>
</dbReference>
<evidence type="ECO:0000313" key="3">
    <source>
        <dbReference type="EMBL" id="CAD7455604.1"/>
    </source>
</evidence>
<proteinExistence type="predicted"/>
<protein>
    <submittedName>
        <fullName evidence="3">Uncharacterized protein</fullName>
    </submittedName>
</protein>